<name>A0ABY7DNR9_MYAAR</name>
<dbReference type="SUPFAM" id="SSF63712">
    <property type="entry name" value="Nicotinic receptor ligand binding domain-like"/>
    <property type="match status" value="1"/>
</dbReference>
<gene>
    <name evidence="1" type="ORF">MAR_022713</name>
</gene>
<evidence type="ECO:0000313" key="1">
    <source>
        <dbReference type="EMBL" id="WAQ98340.1"/>
    </source>
</evidence>
<dbReference type="Proteomes" id="UP001164746">
    <property type="component" value="Chromosome 3"/>
</dbReference>
<organism evidence="1 2">
    <name type="scientific">Mya arenaria</name>
    <name type="common">Soft-shell clam</name>
    <dbReference type="NCBI Taxonomy" id="6604"/>
    <lineage>
        <taxon>Eukaryota</taxon>
        <taxon>Metazoa</taxon>
        <taxon>Spiralia</taxon>
        <taxon>Lophotrochozoa</taxon>
        <taxon>Mollusca</taxon>
        <taxon>Bivalvia</taxon>
        <taxon>Autobranchia</taxon>
        <taxon>Heteroconchia</taxon>
        <taxon>Euheterodonta</taxon>
        <taxon>Imparidentia</taxon>
        <taxon>Neoheterodontei</taxon>
        <taxon>Myida</taxon>
        <taxon>Myoidea</taxon>
        <taxon>Myidae</taxon>
        <taxon>Mya</taxon>
    </lineage>
</organism>
<dbReference type="EMBL" id="CP111014">
    <property type="protein sequence ID" value="WAQ98340.1"/>
    <property type="molecule type" value="Genomic_DNA"/>
</dbReference>
<keyword evidence="2" id="KW-1185">Reference proteome</keyword>
<proteinExistence type="predicted"/>
<evidence type="ECO:0000313" key="2">
    <source>
        <dbReference type="Proteomes" id="UP001164746"/>
    </source>
</evidence>
<dbReference type="Gene3D" id="2.70.170.10">
    <property type="entry name" value="Neurotransmitter-gated ion-channel ligand-binding domain"/>
    <property type="match status" value="1"/>
</dbReference>
<protein>
    <submittedName>
        <fullName evidence="1">ACH1-like protein</fullName>
    </submittedName>
</protein>
<dbReference type="InterPro" id="IPR036734">
    <property type="entry name" value="Neur_chan_lig-bd_sf"/>
</dbReference>
<accession>A0ABY7DNR9</accession>
<reference evidence="1" key="1">
    <citation type="submission" date="2022-11" db="EMBL/GenBank/DDBJ databases">
        <title>Centuries of genome instability and evolution in soft-shell clam transmissible cancer (bioRxiv).</title>
        <authorList>
            <person name="Hart S.F.M."/>
            <person name="Yonemitsu M.A."/>
            <person name="Giersch R.M."/>
            <person name="Beal B.F."/>
            <person name="Arriagada G."/>
            <person name="Davis B.W."/>
            <person name="Ostrander E.A."/>
            <person name="Goff S.P."/>
            <person name="Metzger M.J."/>
        </authorList>
    </citation>
    <scope>NUCLEOTIDE SEQUENCE</scope>
    <source>
        <strain evidence="1">MELC-2E11</strain>
        <tissue evidence="1">Siphon/mantle</tissue>
    </source>
</reference>
<sequence length="84" mass="9566">MSLMRQIMLELENIQGLSCYVDIGSNMISMLLTCYSANVDFETKFLITATDMYSGLIIWEPPAIYKSVCIIDVEYVSFDAQNYS</sequence>